<dbReference type="Gene3D" id="3.40.50.1820">
    <property type="entry name" value="alpha/beta hydrolase"/>
    <property type="match status" value="1"/>
</dbReference>
<dbReference type="InterPro" id="IPR000073">
    <property type="entry name" value="AB_hydrolase_1"/>
</dbReference>
<dbReference type="PANTHER" id="PTHR43689">
    <property type="entry name" value="HYDROLASE"/>
    <property type="match status" value="1"/>
</dbReference>
<evidence type="ECO:0000256" key="2">
    <source>
        <dbReference type="SAM" id="Phobius"/>
    </source>
</evidence>
<sequence length="344" mass="36533">MVFGRRRERVNVETSAPRRDTSAGRPSAGRPGKARWRWARRLLVAVAAFAVTATLFSLIYNAATAGRAREPAGLRFVTADGIRTRYRQWGGGDGPPVVLVHGFAESADTFDPLGRALAGRRRVYALDLTGWGYSRREGPYDADHQAAQVLGFLDALRLDHVTLVGHSTGAAVVAAATLRSPDRISRLVFLDGDGLNTGAGAGATGLQTALPPPYRTTLLRLAVRSDWLIRRIYESNCGPGCPRLDRAGVDQWRRPLQVAGAEDGIWHMTSIVGLPATRVAALAGVPISKAVVFGSADDVFARSSPYETAKRIGAPAPVLIPGARHLSFISNPGQVASAITGGGG</sequence>
<keyword evidence="2" id="KW-0472">Membrane</keyword>
<dbReference type="Proteomes" id="UP001500503">
    <property type="component" value="Unassembled WGS sequence"/>
</dbReference>
<dbReference type="Pfam" id="PF00561">
    <property type="entry name" value="Abhydrolase_1"/>
    <property type="match status" value="1"/>
</dbReference>
<feature type="region of interest" description="Disordered" evidence="1">
    <location>
        <begin position="1"/>
        <end position="32"/>
    </location>
</feature>
<dbReference type="SUPFAM" id="SSF53474">
    <property type="entry name" value="alpha/beta-Hydrolases"/>
    <property type="match status" value="1"/>
</dbReference>
<dbReference type="PANTHER" id="PTHR43689:SF8">
    <property type="entry name" value="ALPHA_BETA-HYDROLASES SUPERFAMILY PROTEIN"/>
    <property type="match status" value="1"/>
</dbReference>
<reference evidence="5" key="1">
    <citation type="journal article" date="2019" name="Int. J. Syst. Evol. Microbiol.">
        <title>The Global Catalogue of Microorganisms (GCM) 10K type strain sequencing project: providing services to taxonomists for standard genome sequencing and annotation.</title>
        <authorList>
            <consortium name="The Broad Institute Genomics Platform"/>
            <consortium name="The Broad Institute Genome Sequencing Center for Infectious Disease"/>
            <person name="Wu L."/>
            <person name="Ma J."/>
        </authorList>
    </citation>
    <scope>NUCLEOTIDE SEQUENCE [LARGE SCALE GENOMIC DNA]</scope>
    <source>
        <strain evidence="5">JCM 17933</strain>
    </source>
</reference>
<proteinExistence type="predicted"/>
<name>A0ABP8PEQ2_9ACTN</name>
<feature type="transmembrane region" description="Helical" evidence="2">
    <location>
        <begin position="42"/>
        <end position="60"/>
    </location>
</feature>
<accession>A0ABP8PEQ2</accession>
<organism evidence="4 5">
    <name type="scientific">Actinoallomurus oryzae</name>
    <dbReference type="NCBI Taxonomy" id="502180"/>
    <lineage>
        <taxon>Bacteria</taxon>
        <taxon>Bacillati</taxon>
        <taxon>Actinomycetota</taxon>
        <taxon>Actinomycetes</taxon>
        <taxon>Streptosporangiales</taxon>
        <taxon>Thermomonosporaceae</taxon>
        <taxon>Actinoallomurus</taxon>
    </lineage>
</organism>
<keyword evidence="2" id="KW-0812">Transmembrane</keyword>
<dbReference type="PRINTS" id="PR00111">
    <property type="entry name" value="ABHYDROLASE"/>
</dbReference>
<keyword evidence="2" id="KW-1133">Transmembrane helix</keyword>
<keyword evidence="5" id="KW-1185">Reference proteome</keyword>
<evidence type="ECO:0000313" key="4">
    <source>
        <dbReference type="EMBL" id="GAA4485270.1"/>
    </source>
</evidence>
<evidence type="ECO:0000256" key="1">
    <source>
        <dbReference type="SAM" id="MobiDB-lite"/>
    </source>
</evidence>
<gene>
    <name evidence="4" type="ORF">GCM10023191_009700</name>
</gene>
<dbReference type="EMBL" id="BAABHF010000009">
    <property type="protein sequence ID" value="GAA4485270.1"/>
    <property type="molecule type" value="Genomic_DNA"/>
</dbReference>
<feature type="domain" description="AB hydrolase-1" evidence="3">
    <location>
        <begin position="95"/>
        <end position="205"/>
    </location>
</feature>
<evidence type="ECO:0000259" key="3">
    <source>
        <dbReference type="Pfam" id="PF00561"/>
    </source>
</evidence>
<protein>
    <recommendedName>
        <fullName evidence="3">AB hydrolase-1 domain-containing protein</fullName>
    </recommendedName>
</protein>
<evidence type="ECO:0000313" key="5">
    <source>
        <dbReference type="Proteomes" id="UP001500503"/>
    </source>
</evidence>
<dbReference type="InterPro" id="IPR029058">
    <property type="entry name" value="AB_hydrolase_fold"/>
</dbReference>
<comment type="caution">
    <text evidence="4">The sequence shown here is derived from an EMBL/GenBank/DDBJ whole genome shotgun (WGS) entry which is preliminary data.</text>
</comment>